<name>A0A8K1U3X1_9VIRU</name>
<proteinExistence type="predicted"/>
<reference evidence="4" key="1">
    <citation type="submission" date="2020-11" db="EMBL/GenBank/DDBJ databases">
        <title>RNA virus dark matter in the feces of wild birds.</title>
        <authorList>
            <person name="Lu X."/>
            <person name="Yang X.S."/>
            <person name="Zhang W."/>
        </authorList>
    </citation>
    <scope>NUCLEOTIDE SEQUENCE</scope>
    <source>
        <strain evidence="4">Yellow-rumpedFlycatcher108con14</strain>
    </source>
</reference>
<dbReference type="GO" id="GO:0016787">
    <property type="term" value="F:hydrolase activity"/>
    <property type="evidence" value="ECO:0007669"/>
    <property type="project" value="UniProtKB-KW"/>
</dbReference>
<protein>
    <recommendedName>
        <fullName evidence="5">Serine protease</fullName>
    </recommendedName>
</protein>
<evidence type="ECO:0000313" key="4">
    <source>
        <dbReference type="EMBL" id="UGO57115.1"/>
    </source>
</evidence>
<evidence type="ECO:0008006" key="5">
    <source>
        <dbReference type="Google" id="ProtNLM"/>
    </source>
</evidence>
<keyword evidence="1" id="KW-0378">Hydrolase</keyword>
<dbReference type="InterPro" id="IPR043504">
    <property type="entry name" value="Peptidase_S1_PA_chymotrypsin"/>
</dbReference>
<keyword evidence="3" id="KW-1133">Transmembrane helix</keyword>
<dbReference type="EMBL" id="MW239178">
    <property type="protein sequence ID" value="UGO57115.1"/>
    <property type="molecule type" value="Genomic_RNA"/>
</dbReference>
<dbReference type="Gene3D" id="2.40.10.10">
    <property type="entry name" value="Trypsin-like serine proteases"/>
    <property type="match status" value="1"/>
</dbReference>
<feature type="transmembrane region" description="Helical" evidence="3">
    <location>
        <begin position="161"/>
        <end position="185"/>
    </location>
</feature>
<organism evidence="4">
    <name type="scientific">Riboviria sp</name>
    <dbReference type="NCBI Taxonomy" id="2585031"/>
    <lineage>
        <taxon>Viruses</taxon>
        <taxon>Riboviria</taxon>
    </lineage>
</organism>
<keyword evidence="3" id="KW-0472">Membrane</keyword>
<evidence type="ECO:0000256" key="1">
    <source>
        <dbReference type="ARBA" id="ARBA00022801"/>
    </source>
</evidence>
<dbReference type="SUPFAM" id="SSF50494">
    <property type="entry name" value="Trypsin-like serine proteases"/>
    <property type="match status" value="1"/>
</dbReference>
<keyword evidence="3" id="KW-0812">Transmembrane</keyword>
<feature type="transmembrane region" description="Helical" evidence="3">
    <location>
        <begin position="18"/>
        <end position="34"/>
    </location>
</feature>
<evidence type="ECO:0000256" key="3">
    <source>
        <dbReference type="SAM" id="Phobius"/>
    </source>
</evidence>
<accession>A0A8K1U3X1</accession>
<feature type="region of interest" description="Disordered" evidence="2">
    <location>
        <begin position="489"/>
        <end position="542"/>
    </location>
</feature>
<evidence type="ECO:0000256" key="2">
    <source>
        <dbReference type="SAM" id="MobiDB-lite"/>
    </source>
</evidence>
<sequence length="610" mass="68399">MAEKNKTVSERVRSMRNATLFVLALPWYVPLLLAEGYDHIWLVKVLICVILGTLIVRDFCPRLSPMVMLLTMMNGAAANVTQPASNDTSFTMPVPPVVLPRIRTSEATLNVLNDLTNNLYGMRKDQDLIVTVLADMTRLLREIQQPPLPVKRVPTLLGNDIDLVVFMACMMAVSVLTALITWLLVRKCTEDSATRRAEKLIEDLSAMLTRTVAGNQENQRLIPERVLIQSVMQDAPCPRYQAQIELSDDNDEDAKWVYVGNGFRTEHGFVTANHVLEGMKYARISSGEQSKVVKVTSFRRKLNNLDIALLPLSDTVRLDFLTQSKLVSTEVPAMNCTCGDGTQQSFGEVRPGPTFGMVTYRGSTRPGFSGAPYAVNRQVYGMHVGTSGDNMGISAPYLSFVLKRAMYRNEDSDDYMREIVMGDTDYDTCHTGNPDEITIKHKGRYYVVDRDSFYEWKNEKEDVKARYHKAMNRERVKWESVAPPVFTGAKIDYDDSENDCPPVQDNMHGEPSEEKPSPALDTTVPNTSTTESPSPSLGSPSPTEIQELMRALNDLVLKSMLEITLESKRPTKKTMQGAGHIMTDLWNALSAGQKNIPRRRETFKPRSPKS</sequence>
<feature type="transmembrane region" description="Helical" evidence="3">
    <location>
        <begin position="40"/>
        <end position="60"/>
    </location>
</feature>
<dbReference type="InterPro" id="IPR009003">
    <property type="entry name" value="Peptidase_S1_PA"/>
</dbReference>
<feature type="compositionally biased region" description="Basic and acidic residues" evidence="2">
    <location>
        <begin position="507"/>
        <end position="516"/>
    </location>
</feature>
<feature type="compositionally biased region" description="Low complexity" evidence="2">
    <location>
        <begin position="522"/>
        <end position="542"/>
    </location>
</feature>